<dbReference type="InterPro" id="IPR055557">
    <property type="entry name" value="DUF7133"/>
</dbReference>
<dbReference type="InterPro" id="IPR029010">
    <property type="entry name" value="ThuA-like"/>
</dbReference>
<dbReference type="PROSITE" id="PS51007">
    <property type="entry name" value="CYTC"/>
    <property type="match status" value="1"/>
</dbReference>
<organism evidence="6 7">
    <name type="scientific">Rhodohalobacter sulfatireducens</name>
    <dbReference type="NCBI Taxonomy" id="2911366"/>
    <lineage>
        <taxon>Bacteria</taxon>
        <taxon>Pseudomonadati</taxon>
        <taxon>Balneolota</taxon>
        <taxon>Balneolia</taxon>
        <taxon>Balneolales</taxon>
        <taxon>Balneolaceae</taxon>
        <taxon>Rhodohalobacter</taxon>
    </lineage>
</organism>
<evidence type="ECO:0000313" key="7">
    <source>
        <dbReference type="Proteomes" id="UP001165366"/>
    </source>
</evidence>
<sequence length="966" mass="108738">MSKNIQSKLWGVLVLASIVLALTGCTSGSSQNEERAGDSRLNVLFLGDDGGHEPSVRIRDVFRPMMDRGIELFYTSDLQDINLQNLRKYDALLLYANYHEPAYPEMPSDVEEALITYVEEGGGFIPVHSASGNFRDSERYINLVGGAFLSHEVDSFRTRIAEPDHEIMQGFNGFESWDETYVHQKHNEENRTVLSYREDEPWTWIRTQGDGRVFYTAWGHDERTWQNSGFHELLERGIRWAAGQDVQAELASRTIENPFEYVVLDVPFPPPHEERLRYEEEVGPMDRQGNNPRYYRKQKPLDAITAIDRMIVQPGYRVELFASEPDIVNPIYMDWDEKGRLWVIESIEYPYPREFWPDNGGKDRIIILEDTNEDGKADTFTVFADSLNIPTSLEFVNGGIVVHQAPQTLFLMDTDGDDKADVREILFEGWNQWDTHAGPNNLHYGLDNWLWGVLGYAGMEGTVGGERHEFRMGIYRFKEDGSKLEFLQRTNNNTWGLGFNEQGNAFISTANGNPSTMFTIPRGHYEEVDGLNDLVTDRLAESARVITLTNLFRQVDWVGAFTSAAGHGLYTAREWPSEYWNQRAFITEPTVQLVAEMTLEKEGDSYSAGYPRNLIASDDEWFSPVMAEVGPDGHVWIADWYNYILQHNAESDRQEPTPGNAYANPLRDRQHGRIYRIVYEGTEEPEPMSLEGANTEQLVEILSHTNMLWRQHAQRLLVESGDEDAIPALIDLVEDASVDDVGINAGAIHALWTLHGLGALNQPGSQAYDAAIGALKHPSAGVRANAVQVLPPSDQSVQAILNADLLEDSDLNVRLRTLVVMTEQPSSPEAGHAISQVLLQEENMTGEWIQQAAILAGAVHNMDLAGNDEGVGMVEQGRQIYENACFTCHTTDGTSLVGPSLQRLWMSEREIQGDETVSADENYIRESILSPNEKIASGYNPGMPSYAGALSEQQIDAIIEYIKTLK</sequence>
<dbReference type="PANTHER" id="PTHR33546">
    <property type="entry name" value="LARGE, MULTIFUNCTIONAL SECRETED PROTEIN-RELATED"/>
    <property type="match status" value="1"/>
</dbReference>
<accession>A0ABS9KHA6</accession>
<gene>
    <name evidence="6" type="ORF">L6773_16720</name>
</gene>
<evidence type="ECO:0000313" key="6">
    <source>
        <dbReference type="EMBL" id="MCG2590223.1"/>
    </source>
</evidence>
<dbReference type="Gene3D" id="3.40.50.880">
    <property type="match status" value="1"/>
</dbReference>
<evidence type="ECO:0000256" key="2">
    <source>
        <dbReference type="ARBA" id="ARBA00022723"/>
    </source>
</evidence>
<name>A0ABS9KHA6_9BACT</name>
<keyword evidence="1 4" id="KW-0349">Heme</keyword>
<dbReference type="PANTHER" id="PTHR33546:SF1">
    <property type="entry name" value="LARGE, MULTIFUNCTIONAL SECRETED PROTEIN"/>
    <property type="match status" value="1"/>
</dbReference>
<dbReference type="RefSeq" id="WP_237855586.1">
    <property type="nucleotide sequence ID" value="NZ_JAKLWS010000028.1"/>
</dbReference>
<dbReference type="Pfam" id="PF06283">
    <property type="entry name" value="ThuA"/>
    <property type="match status" value="1"/>
</dbReference>
<dbReference type="InterPro" id="IPR016024">
    <property type="entry name" value="ARM-type_fold"/>
</dbReference>
<dbReference type="Pfam" id="PF23500">
    <property type="entry name" value="DUF7133"/>
    <property type="match status" value="1"/>
</dbReference>
<dbReference type="Gene3D" id="1.25.10.10">
    <property type="entry name" value="Leucine-rich Repeat Variant"/>
    <property type="match status" value="1"/>
</dbReference>
<dbReference type="InterPro" id="IPR011042">
    <property type="entry name" value="6-blade_b-propeller_TolB-like"/>
</dbReference>
<dbReference type="NCBIfam" id="TIGR02604">
    <property type="entry name" value="Piru_Ver_Nterm"/>
    <property type="match status" value="1"/>
</dbReference>
<reference evidence="6" key="2">
    <citation type="submission" date="2024-05" db="EMBL/GenBank/DDBJ databases">
        <title>Rhodohalobacter halophilus gen. nov., sp. nov., a moderately halophilic member of the family Balneolaceae.</title>
        <authorList>
            <person name="Xia J."/>
        </authorList>
    </citation>
    <scope>NUCLEOTIDE SEQUENCE</scope>
    <source>
        <strain evidence="6">WB101</strain>
    </source>
</reference>
<dbReference type="Gene3D" id="1.10.760.10">
    <property type="entry name" value="Cytochrome c-like domain"/>
    <property type="match status" value="1"/>
</dbReference>
<evidence type="ECO:0000256" key="1">
    <source>
        <dbReference type="ARBA" id="ARBA00022617"/>
    </source>
</evidence>
<evidence type="ECO:0000259" key="5">
    <source>
        <dbReference type="PROSITE" id="PS51007"/>
    </source>
</evidence>
<dbReference type="InterPro" id="IPR009056">
    <property type="entry name" value="Cyt_c-like_dom"/>
</dbReference>
<dbReference type="Proteomes" id="UP001165366">
    <property type="component" value="Unassembled WGS sequence"/>
</dbReference>
<dbReference type="InterPro" id="IPR013428">
    <property type="entry name" value="Membrane-bound_put_N"/>
</dbReference>
<dbReference type="InterPro" id="IPR029062">
    <property type="entry name" value="Class_I_gatase-like"/>
</dbReference>
<protein>
    <submittedName>
        <fullName evidence="6">ThuA domain-containing protein</fullName>
    </submittedName>
</protein>
<keyword evidence="2 4" id="KW-0479">Metal-binding</keyword>
<proteinExistence type="predicted"/>
<feature type="domain" description="Cytochrome c" evidence="5">
    <location>
        <begin position="872"/>
        <end position="966"/>
    </location>
</feature>
<dbReference type="SUPFAM" id="SSF46626">
    <property type="entry name" value="Cytochrome c"/>
    <property type="match status" value="1"/>
</dbReference>
<dbReference type="Gene3D" id="2.120.10.30">
    <property type="entry name" value="TolB, C-terminal domain"/>
    <property type="match status" value="1"/>
</dbReference>
<dbReference type="EMBL" id="JAKLWS010000028">
    <property type="protein sequence ID" value="MCG2590223.1"/>
    <property type="molecule type" value="Genomic_DNA"/>
</dbReference>
<dbReference type="SUPFAM" id="SSF52317">
    <property type="entry name" value="Class I glutamine amidotransferase-like"/>
    <property type="match status" value="1"/>
</dbReference>
<dbReference type="InterPro" id="IPR011989">
    <property type="entry name" value="ARM-like"/>
</dbReference>
<evidence type="ECO:0000256" key="4">
    <source>
        <dbReference type="PROSITE-ProRule" id="PRU00433"/>
    </source>
</evidence>
<dbReference type="PROSITE" id="PS51257">
    <property type="entry name" value="PROKAR_LIPOPROTEIN"/>
    <property type="match status" value="1"/>
</dbReference>
<comment type="caution">
    <text evidence="6">The sequence shown here is derived from an EMBL/GenBank/DDBJ whole genome shotgun (WGS) entry which is preliminary data.</text>
</comment>
<dbReference type="SUPFAM" id="SSF48371">
    <property type="entry name" value="ARM repeat"/>
    <property type="match status" value="1"/>
</dbReference>
<keyword evidence="3 4" id="KW-0408">Iron</keyword>
<dbReference type="Pfam" id="PF00034">
    <property type="entry name" value="Cytochrom_C"/>
    <property type="match status" value="1"/>
</dbReference>
<dbReference type="SUPFAM" id="SSF63829">
    <property type="entry name" value="Calcium-dependent phosphotriesterase"/>
    <property type="match status" value="1"/>
</dbReference>
<keyword evidence="7" id="KW-1185">Reference proteome</keyword>
<dbReference type="InterPro" id="IPR036909">
    <property type="entry name" value="Cyt_c-like_dom_sf"/>
</dbReference>
<reference evidence="6" key="1">
    <citation type="submission" date="2022-01" db="EMBL/GenBank/DDBJ databases">
        <authorList>
            <person name="Wang Y."/>
        </authorList>
    </citation>
    <scope>NUCLEOTIDE SEQUENCE</scope>
    <source>
        <strain evidence="6">WB101</strain>
    </source>
</reference>
<evidence type="ECO:0000256" key="3">
    <source>
        <dbReference type="ARBA" id="ARBA00023004"/>
    </source>
</evidence>